<gene>
    <name evidence="1" type="ORF">A6V39_03795</name>
</gene>
<proteinExistence type="predicted"/>
<evidence type="ECO:0000313" key="1">
    <source>
        <dbReference type="EMBL" id="OAL10010.1"/>
    </source>
</evidence>
<dbReference type="Proteomes" id="UP000077623">
    <property type="component" value="Unassembled WGS sequence"/>
</dbReference>
<evidence type="ECO:0000313" key="2">
    <source>
        <dbReference type="Proteomes" id="UP000077623"/>
    </source>
</evidence>
<organism evidence="1 2">
    <name type="scientific">Candidatus Mycoplasma haematobovis</name>
    <dbReference type="NCBI Taxonomy" id="432608"/>
    <lineage>
        <taxon>Bacteria</taxon>
        <taxon>Bacillati</taxon>
        <taxon>Mycoplasmatota</taxon>
        <taxon>Mollicutes</taxon>
        <taxon>Mycoplasmataceae</taxon>
        <taxon>Mycoplasma</taxon>
    </lineage>
</organism>
<protein>
    <submittedName>
        <fullName evidence="1">Uncharacterized protein</fullName>
    </submittedName>
</protein>
<sequence>MALSKVSKIVVGALTTGGVSGAGAYTYYELTKETIKDKLGDKLLDFGTTDNTKWKARADILAKDQSTTLSAGLAKIKQEKDTDGSKVKGWCEKNIKNKFVSEEDSLFQEIRKYCTYHIKDKVGVVVEETWSSSNSKNNDKLKKVNGDAETKLSATMKNIKAKLSASDTTKDDNALKTWCLATYEKPFEKEDTQEIEDVKEYCAVITQ</sequence>
<dbReference type="AlphaFoldDB" id="A0A1A9QE94"/>
<dbReference type="EMBL" id="LWUJ01000012">
    <property type="protein sequence ID" value="OAL10010.1"/>
    <property type="molecule type" value="Genomic_DNA"/>
</dbReference>
<comment type="caution">
    <text evidence="1">The sequence shown here is derived from an EMBL/GenBank/DDBJ whole genome shotgun (WGS) entry which is preliminary data.</text>
</comment>
<dbReference type="STRING" id="432608.A6V39_03795"/>
<keyword evidence="2" id="KW-1185">Reference proteome</keyword>
<name>A0A1A9QE94_9MOLU</name>
<dbReference type="RefSeq" id="WP_187150396.1">
    <property type="nucleotide sequence ID" value="NZ_LWUJ01000012.1"/>
</dbReference>
<reference evidence="2" key="1">
    <citation type="submission" date="2016-04" db="EMBL/GenBank/DDBJ databases">
        <authorList>
            <person name="Quiroz-Castaneda R.E."/>
            <person name="Martinez-Ocampo F."/>
        </authorList>
    </citation>
    <scope>NUCLEOTIDE SEQUENCE [LARGE SCALE GENOMIC DNA]</scope>
    <source>
        <strain evidence="2">INIFAP01</strain>
    </source>
</reference>
<accession>A0A1A9QE94</accession>